<reference evidence="2 3" key="1">
    <citation type="submission" date="2019-03" db="EMBL/GenBank/DDBJ databases">
        <title>Comparative genomic analyses of the sweetpotato soil rot pathogen, Streptomyces ipomoeae.</title>
        <authorList>
            <person name="Ruschel Soares N."/>
            <person name="Badger J.H."/>
            <person name="Huguet-Tapia J.C."/>
            <person name="Clark C.A."/>
            <person name="Pettis G.S."/>
        </authorList>
    </citation>
    <scope>NUCLEOTIDE SEQUENCE [LARGE SCALE GENOMIC DNA]</scope>
    <source>
        <strain evidence="2 3">88-35</strain>
    </source>
</reference>
<evidence type="ECO:0000313" key="3">
    <source>
        <dbReference type="Proteomes" id="UP000318720"/>
    </source>
</evidence>
<dbReference type="AlphaFoldDB" id="A0AAE8VWF0"/>
<feature type="region of interest" description="Disordered" evidence="1">
    <location>
        <begin position="135"/>
        <end position="155"/>
    </location>
</feature>
<evidence type="ECO:0000313" key="2">
    <source>
        <dbReference type="EMBL" id="TQE21604.1"/>
    </source>
</evidence>
<feature type="compositionally biased region" description="Polar residues" evidence="1">
    <location>
        <begin position="144"/>
        <end position="155"/>
    </location>
</feature>
<dbReference type="Proteomes" id="UP000318720">
    <property type="component" value="Unassembled WGS sequence"/>
</dbReference>
<protein>
    <submittedName>
        <fullName evidence="2">Uncharacterized protein</fullName>
    </submittedName>
</protein>
<comment type="caution">
    <text evidence="2">The sequence shown here is derived from an EMBL/GenBank/DDBJ whole genome shotgun (WGS) entry which is preliminary data.</text>
</comment>
<proteinExistence type="predicted"/>
<dbReference type="EMBL" id="SPAZ01000288">
    <property type="protein sequence ID" value="TQE21604.1"/>
    <property type="molecule type" value="Genomic_DNA"/>
</dbReference>
<gene>
    <name evidence="2" type="ORF">Sipo8835_37265</name>
</gene>
<name>A0AAE8VWF0_9ACTN</name>
<sequence length="155" mass="16948">MTDHLLHDDYMDAVASALDAAGLTADDGWTEVLHGHQLEGVQTYEANERLHSGAWPYGVVVTWNQHDGWQYAAVRRGGAPEQGRELIADLTPPPAVVVDAVSSLVAGRLDQIPMRWDREAHPDWEHADAFADALDKWNDDHATETSGGSSAPRTT</sequence>
<accession>A0AAE8VWF0</accession>
<organism evidence="2 3">
    <name type="scientific">Streptomyces ipomoeae</name>
    <dbReference type="NCBI Taxonomy" id="103232"/>
    <lineage>
        <taxon>Bacteria</taxon>
        <taxon>Bacillati</taxon>
        <taxon>Actinomycetota</taxon>
        <taxon>Actinomycetes</taxon>
        <taxon>Kitasatosporales</taxon>
        <taxon>Streptomycetaceae</taxon>
        <taxon>Streptomyces</taxon>
    </lineage>
</organism>
<evidence type="ECO:0000256" key="1">
    <source>
        <dbReference type="SAM" id="MobiDB-lite"/>
    </source>
</evidence>
<dbReference type="RefSeq" id="WP_141585398.1">
    <property type="nucleotide sequence ID" value="NZ_SPAZ01000288.1"/>
</dbReference>